<dbReference type="RefSeq" id="WP_157353166.1">
    <property type="nucleotide sequence ID" value="NZ_JABWGL010000019.1"/>
</dbReference>
<protein>
    <submittedName>
        <fullName evidence="2">Uncharacterized protein</fullName>
    </submittedName>
</protein>
<evidence type="ECO:0000313" key="2">
    <source>
        <dbReference type="EMBL" id="MDN5133478.1"/>
    </source>
</evidence>
<evidence type="ECO:0000313" key="3">
    <source>
        <dbReference type="Proteomes" id="UP001171508"/>
    </source>
</evidence>
<dbReference type="EMBL" id="JAQJJM010000062">
    <property type="protein sequence ID" value="MDN5133478.1"/>
    <property type="molecule type" value="Genomic_DNA"/>
</dbReference>
<evidence type="ECO:0000256" key="1">
    <source>
        <dbReference type="SAM" id="Coils"/>
    </source>
</evidence>
<sequence length="183" mass="21680">MTEFITSQISDEIFFKISELENEKNKLKQNKIAKEIISELDIEDFRPYIAYDLEGNIFIALNYYYSSNGIDECLMTRNHDATITEDGVYIDDESFLETLKIGYLDDIKISREELLKEEIKGHQKEYDKVSDDLEFYNNHLIQLINFERPKYVGNFQKITEIDKEIEILEQKISDLKIKLENLN</sequence>
<reference evidence="2" key="1">
    <citation type="journal article" date="2023" name="Microorganisms">
        <title>Genomic Characterization of Arcobacter butzleri Strains Isolated from Various Sources in Lithuania.</title>
        <authorList>
            <person name="Uljanovas D."/>
            <person name="Golz G."/>
            <person name="Fleischmann S."/>
            <person name="Kudirkiene E."/>
            <person name="Kasetiene N."/>
            <person name="Grineviciene A."/>
            <person name="Tamuleviciene E."/>
            <person name="Aksomaitiene J."/>
            <person name="Alter T."/>
            <person name="Malakauskas M."/>
        </authorList>
    </citation>
    <scope>NUCLEOTIDE SEQUENCE</scope>
    <source>
        <strain evidence="2">H19</strain>
    </source>
</reference>
<reference evidence="2" key="2">
    <citation type="submission" date="2023-01" db="EMBL/GenBank/DDBJ databases">
        <authorList>
            <person name="Uljanovas D."/>
        </authorList>
    </citation>
    <scope>NUCLEOTIDE SEQUENCE</scope>
    <source>
        <strain evidence="2">H19</strain>
    </source>
</reference>
<accession>A0AAP4Q0P5</accession>
<proteinExistence type="predicted"/>
<gene>
    <name evidence="2" type="ORF">PJV92_12195</name>
</gene>
<name>A0AAP4Q0P5_9BACT</name>
<dbReference type="Proteomes" id="UP001171508">
    <property type="component" value="Unassembled WGS sequence"/>
</dbReference>
<comment type="caution">
    <text evidence="2">The sequence shown here is derived from an EMBL/GenBank/DDBJ whole genome shotgun (WGS) entry which is preliminary data.</text>
</comment>
<feature type="coiled-coil region" evidence="1">
    <location>
        <begin position="10"/>
        <end position="37"/>
    </location>
</feature>
<keyword evidence="1" id="KW-0175">Coiled coil</keyword>
<organism evidence="2 3">
    <name type="scientific">Aliarcobacter butzleri</name>
    <dbReference type="NCBI Taxonomy" id="28197"/>
    <lineage>
        <taxon>Bacteria</taxon>
        <taxon>Pseudomonadati</taxon>
        <taxon>Campylobacterota</taxon>
        <taxon>Epsilonproteobacteria</taxon>
        <taxon>Campylobacterales</taxon>
        <taxon>Arcobacteraceae</taxon>
        <taxon>Aliarcobacter</taxon>
    </lineage>
</organism>
<dbReference type="AlphaFoldDB" id="A0AAP4Q0P5"/>